<evidence type="ECO:0008006" key="4">
    <source>
        <dbReference type="Google" id="ProtNLM"/>
    </source>
</evidence>
<protein>
    <recommendedName>
        <fullName evidence="4">HNH endonuclease</fullName>
    </recommendedName>
</protein>
<feature type="region of interest" description="Disordered" evidence="1">
    <location>
        <begin position="11"/>
        <end position="39"/>
    </location>
</feature>
<dbReference type="EMBL" id="CP019632">
    <property type="protein sequence ID" value="AQQ08156.1"/>
    <property type="molecule type" value="Genomic_DNA"/>
</dbReference>
<accession>A0ABN4X5E5</accession>
<keyword evidence="2" id="KW-0614">Plasmid</keyword>
<evidence type="ECO:0000313" key="2">
    <source>
        <dbReference type="EMBL" id="AQQ08156.1"/>
    </source>
</evidence>
<sequence>MFGWLIRRKAQTQVTPPAPTSERQAPKVEANPKAASTLKTETRSFSLERVRLQNAMGFKVSHDDLPDSFPLHYFTKRPLPNGSIALFPGTWAAETLEINLPIRTTEQADAQEAGAQVENESALIDLRKVDKIPAELDLFLPLFAKSEIQPLMIDMIPETSFGASLANILTQGSWNALRLEATARSGGCCQVCGDKPQSIECHELWEYHTPKRRDAVSDTRGVQTLVALLSLCKACHRMFHPGRADAHGQSDEVWERIAWANRWTGEQTAAYSRIVQKIWQRRSAITWDLDLRLVRNWELVVRKAKVNMLDDGRLQDLISDRITGLLGVNWRFSKESEFQKSLPLPDWLTV</sequence>
<organism evidence="2 3">
    <name type="scientific">Roseibium algicola</name>
    <dbReference type="NCBI Taxonomy" id="2857014"/>
    <lineage>
        <taxon>Bacteria</taxon>
        <taxon>Pseudomonadati</taxon>
        <taxon>Pseudomonadota</taxon>
        <taxon>Alphaproteobacteria</taxon>
        <taxon>Hyphomicrobiales</taxon>
        <taxon>Stappiaceae</taxon>
        <taxon>Roseibium</taxon>
    </lineage>
</organism>
<dbReference type="Proteomes" id="UP000188174">
    <property type="component" value="Plasmid unnamed2"/>
</dbReference>
<reference evidence="2 3" key="1">
    <citation type="submission" date="2017-02" db="EMBL/GenBank/DDBJ databases">
        <authorList>
            <person name="Jeong S."/>
        </authorList>
    </citation>
    <scope>NUCLEOTIDE SEQUENCE [LARGE SCALE GENOMIC DNA]</scope>
    <source>
        <strain evidence="2 3">RMAR6-6</strain>
        <plasmid evidence="2 3">unnamed2</plasmid>
    </source>
</reference>
<evidence type="ECO:0000256" key="1">
    <source>
        <dbReference type="SAM" id="MobiDB-lite"/>
    </source>
</evidence>
<keyword evidence="3" id="KW-1185">Reference proteome</keyword>
<gene>
    <name evidence="2" type="ORF">B0E33_30500</name>
</gene>
<geneLocation type="plasmid" evidence="2 3">
    <name>unnamed2</name>
</geneLocation>
<name>A0ABN4X5E5_9HYPH</name>
<evidence type="ECO:0000313" key="3">
    <source>
        <dbReference type="Proteomes" id="UP000188174"/>
    </source>
</evidence>
<proteinExistence type="predicted"/>